<dbReference type="Gene3D" id="3.40.50.2300">
    <property type="match status" value="1"/>
</dbReference>
<sequence length="213" mass="22892">MVFHIVLADDHPIVSSGVRALLEQSPGFRVVAEATSPDELLRVLDGTACQLLVTDFNMPGEQAADGLSLLQLIGRRWPELGIVVLTQLANPGVLNNIARLGNVRGVVSKSDAMKELPTAVTAATAGRSYLSATVRKQIDSVQGESPDSTTALSKREAEVMRLFALGHTVSEIARQLNRSVKTVSSQKVEAMRKLGVKSDLEFYAYAREHGLGA</sequence>
<evidence type="ECO:0000256" key="1">
    <source>
        <dbReference type="ARBA" id="ARBA00022553"/>
    </source>
</evidence>
<dbReference type="GO" id="GO:0006355">
    <property type="term" value="P:regulation of DNA-templated transcription"/>
    <property type="evidence" value="ECO:0007669"/>
    <property type="project" value="InterPro"/>
</dbReference>
<dbReference type="PANTHER" id="PTHR43214">
    <property type="entry name" value="TWO-COMPONENT RESPONSE REGULATOR"/>
    <property type="match status" value="1"/>
</dbReference>
<accession>A0A3D8VJE0</accession>
<dbReference type="GO" id="GO:0003677">
    <property type="term" value="F:DNA binding"/>
    <property type="evidence" value="ECO:0007669"/>
    <property type="project" value="UniProtKB-KW"/>
</dbReference>
<dbReference type="PROSITE" id="PS50110">
    <property type="entry name" value="RESPONSE_REGULATORY"/>
    <property type="match status" value="1"/>
</dbReference>
<dbReference type="SMART" id="SM00448">
    <property type="entry name" value="REC"/>
    <property type="match status" value="1"/>
</dbReference>
<dbReference type="PROSITE" id="PS50043">
    <property type="entry name" value="HTH_LUXR_2"/>
    <property type="match status" value="1"/>
</dbReference>
<evidence type="ECO:0000313" key="3">
    <source>
        <dbReference type="EMBL" id="RDY69251.1"/>
    </source>
</evidence>
<dbReference type="GO" id="GO:0000160">
    <property type="term" value="P:phosphorelay signal transduction system"/>
    <property type="evidence" value="ECO:0007669"/>
    <property type="project" value="InterPro"/>
</dbReference>
<dbReference type="CDD" id="cd17535">
    <property type="entry name" value="REC_NarL-like"/>
    <property type="match status" value="1"/>
</dbReference>
<dbReference type="PRINTS" id="PR00038">
    <property type="entry name" value="HTHLUXR"/>
</dbReference>
<keyword evidence="2 3" id="KW-0238">DNA-binding</keyword>
<evidence type="ECO:0000313" key="4">
    <source>
        <dbReference type="Proteomes" id="UP000256829"/>
    </source>
</evidence>
<gene>
    <name evidence="3" type="ORF">DX912_00280</name>
</gene>
<keyword evidence="4" id="KW-1185">Reference proteome</keyword>
<dbReference type="InterPro" id="IPR001789">
    <property type="entry name" value="Sig_transdc_resp-reg_receiver"/>
</dbReference>
<organism evidence="3 4">
    <name type="scientific">Lysobacter soli</name>
    <dbReference type="NCBI Taxonomy" id="453783"/>
    <lineage>
        <taxon>Bacteria</taxon>
        <taxon>Pseudomonadati</taxon>
        <taxon>Pseudomonadota</taxon>
        <taxon>Gammaproteobacteria</taxon>
        <taxon>Lysobacterales</taxon>
        <taxon>Lysobacteraceae</taxon>
        <taxon>Lysobacter</taxon>
    </lineage>
</organism>
<dbReference type="SUPFAM" id="SSF46894">
    <property type="entry name" value="C-terminal effector domain of the bipartite response regulators"/>
    <property type="match status" value="1"/>
</dbReference>
<dbReference type="SMART" id="SM00421">
    <property type="entry name" value="HTH_LUXR"/>
    <property type="match status" value="1"/>
</dbReference>
<dbReference type="EMBL" id="QTJR01000001">
    <property type="protein sequence ID" value="RDY69251.1"/>
    <property type="molecule type" value="Genomic_DNA"/>
</dbReference>
<comment type="caution">
    <text evidence="3">The sequence shown here is derived from an EMBL/GenBank/DDBJ whole genome shotgun (WGS) entry which is preliminary data.</text>
</comment>
<dbReference type="Gene3D" id="1.10.10.10">
    <property type="entry name" value="Winged helix-like DNA-binding domain superfamily/Winged helix DNA-binding domain"/>
    <property type="match status" value="1"/>
</dbReference>
<keyword evidence="1" id="KW-0597">Phosphoprotein</keyword>
<dbReference type="InterPro" id="IPR011006">
    <property type="entry name" value="CheY-like_superfamily"/>
</dbReference>
<dbReference type="InterPro" id="IPR039420">
    <property type="entry name" value="WalR-like"/>
</dbReference>
<reference evidence="3 4" key="1">
    <citation type="submission" date="2018-08" db="EMBL/GenBank/DDBJ databases">
        <title>Lysobacter soli KCTC 22011, whole genome shotgun sequence.</title>
        <authorList>
            <person name="Zhang X."/>
            <person name="Feng G."/>
            <person name="Zhu H."/>
        </authorList>
    </citation>
    <scope>NUCLEOTIDE SEQUENCE [LARGE SCALE GENOMIC DNA]</scope>
    <source>
        <strain evidence="3 4">KCTC 22011</strain>
    </source>
</reference>
<dbReference type="InterPro" id="IPR058245">
    <property type="entry name" value="NreC/VraR/RcsB-like_REC"/>
</dbReference>
<dbReference type="InterPro" id="IPR000792">
    <property type="entry name" value="Tscrpt_reg_LuxR_C"/>
</dbReference>
<dbReference type="AlphaFoldDB" id="A0A3D8VJE0"/>
<evidence type="ECO:0000256" key="2">
    <source>
        <dbReference type="ARBA" id="ARBA00023125"/>
    </source>
</evidence>
<dbReference type="CDD" id="cd06170">
    <property type="entry name" value="LuxR_C_like"/>
    <property type="match status" value="1"/>
</dbReference>
<dbReference type="Proteomes" id="UP000256829">
    <property type="component" value="Unassembled WGS sequence"/>
</dbReference>
<name>A0A3D8VJE0_9GAMM</name>
<dbReference type="RefSeq" id="WP_115840473.1">
    <property type="nucleotide sequence ID" value="NZ_CP046603.1"/>
</dbReference>
<proteinExistence type="predicted"/>
<dbReference type="OrthoDB" id="4313922at2"/>
<dbReference type="SUPFAM" id="SSF52172">
    <property type="entry name" value="CheY-like"/>
    <property type="match status" value="1"/>
</dbReference>
<dbReference type="Pfam" id="PF00196">
    <property type="entry name" value="GerE"/>
    <property type="match status" value="1"/>
</dbReference>
<dbReference type="InterPro" id="IPR036388">
    <property type="entry name" value="WH-like_DNA-bd_sf"/>
</dbReference>
<dbReference type="PANTHER" id="PTHR43214:SF17">
    <property type="entry name" value="TRANSCRIPTIONAL REGULATORY PROTEIN RCSB"/>
    <property type="match status" value="1"/>
</dbReference>
<dbReference type="InterPro" id="IPR016032">
    <property type="entry name" value="Sig_transdc_resp-reg_C-effctor"/>
</dbReference>
<dbReference type="Pfam" id="PF00072">
    <property type="entry name" value="Response_reg"/>
    <property type="match status" value="1"/>
</dbReference>
<protein>
    <submittedName>
        <fullName evidence="3">DNA-binding response regulator</fullName>
    </submittedName>
</protein>